<evidence type="ECO:0000313" key="3">
    <source>
        <dbReference type="Proteomes" id="UP000567885"/>
    </source>
</evidence>
<organism evidence="2 3">
    <name type="scientific">Fusarium heterosporum</name>
    <dbReference type="NCBI Taxonomy" id="42747"/>
    <lineage>
        <taxon>Eukaryota</taxon>
        <taxon>Fungi</taxon>
        <taxon>Dikarya</taxon>
        <taxon>Ascomycota</taxon>
        <taxon>Pezizomycotina</taxon>
        <taxon>Sordariomycetes</taxon>
        <taxon>Hypocreomycetidae</taxon>
        <taxon>Hypocreales</taxon>
        <taxon>Nectriaceae</taxon>
        <taxon>Fusarium</taxon>
        <taxon>Fusarium heterosporum species complex</taxon>
    </lineage>
</organism>
<sequence length="212" mass="23581">MRYLAYILAAASLVSVATAMPHHVGTQDEEGIHVFKRDALLTPEDLALAEQHEVNVTEMFKHSVIKRRGEEDITIWVHNNFTESFGPNEDPSLSKRGIPGLTTQGPMLPAPEARNTNGRFPFFESGSSWRTLVAAGSNTGCNGRFRGRNVLGYSGTAGIGNADIYYLTDGTLSRFTRVYNGRERVRAVGETNCGEAWRFAMEWQIGNWDNRI</sequence>
<protein>
    <recommendedName>
        <fullName evidence="4">Ecp2 effector protein domain-containing protein</fullName>
    </recommendedName>
</protein>
<accession>A0A8H5U0M6</accession>
<dbReference type="EMBL" id="JAAGWQ010000004">
    <property type="protein sequence ID" value="KAF5680561.1"/>
    <property type="molecule type" value="Genomic_DNA"/>
</dbReference>
<keyword evidence="3" id="KW-1185">Reference proteome</keyword>
<feature type="signal peptide" evidence="1">
    <location>
        <begin position="1"/>
        <end position="19"/>
    </location>
</feature>
<gene>
    <name evidence="2" type="ORF">FHETE_335</name>
</gene>
<evidence type="ECO:0000256" key="1">
    <source>
        <dbReference type="SAM" id="SignalP"/>
    </source>
</evidence>
<feature type="chain" id="PRO_5034508799" description="Ecp2 effector protein domain-containing protein" evidence="1">
    <location>
        <begin position="20"/>
        <end position="212"/>
    </location>
</feature>
<dbReference type="OrthoDB" id="4811040at2759"/>
<keyword evidence="1" id="KW-0732">Signal</keyword>
<dbReference type="AlphaFoldDB" id="A0A8H5U0M6"/>
<name>A0A8H5U0M6_FUSHE</name>
<reference evidence="2 3" key="1">
    <citation type="submission" date="2020-05" db="EMBL/GenBank/DDBJ databases">
        <title>Identification and distribution of gene clusters putatively required for synthesis of sphingolipid metabolism inhibitors in phylogenetically diverse species of the filamentous fungus Fusarium.</title>
        <authorList>
            <person name="Kim H.-S."/>
            <person name="Busman M."/>
            <person name="Brown D.W."/>
            <person name="Divon H."/>
            <person name="Uhlig S."/>
            <person name="Proctor R.H."/>
        </authorList>
    </citation>
    <scope>NUCLEOTIDE SEQUENCE [LARGE SCALE GENOMIC DNA]</scope>
    <source>
        <strain evidence="2 3">NRRL 20693</strain>
    </source>
</reference>
<proteinExistence type="predicted"/>
<evidence type="ECO:0008006" key="4">
    <source>
        <dbReference type="Google" id="ProtNLM"/>
    </source>
</evidence>
<evidence type="ECO:0000313" key="2">
    <source>
        <dbReference type="EMBL" id="KAF5680561.1"/>
    </source>
</evidence>
<dbReference type="Proteomes" id="UP000567885">
    <property type="component" value="Unassembled WGS sequence"/>
</dbReference>
<comment type="caution">
    <text evidence="2">The sequence shown here is derived from an EMBL/GenBank/DDBJ whole genome shotgun (WGS) entry which is preliminary data.</text>
</comment>